<keyword evidence="3" id="KW-1185">Reference proteome</keyword>
<dbReference type="InterPro" id="IPR047122">
    <property type="entry name" value="Trans-enoyl_RdTase-like"/>
</dbReference>
<evidence type="ECO:0000313" key="2">
    <source>
        <dbReference type="EMBL" id="OCH88659.1"/>
    </source>
</evidence>
<evidence type="ECO:0000313" key="3">
    <source>
        <dbReference type="Proteomes" id="UP000250043"/>
    </source>
</evidence>
<proteinExistence type="predicted"/>
<dbReference type="InterPro" id="IPR020843">
    <property type="entry name" value="ER"/>
</dbReference>
<dbReference type="SUPFAM" id="SSF51735">
    <property type="entry name" value="NAD(P)-binding Rossmann-fold domains"/>
    <property type="match status" value="1"/>
</dbReference>
<dbReference type="OrthoDB" id="3233595at2759"/>
<dbReference type="GO" id="GO:0016651">
    <property type="term" value="F:oxidoreductase activity, acting on NAD(P)H"/>
    <property type="evidence" value="ECO:0007669"/>
    <property type="project" value="InterPro"/>
</dbReference>
<feature type="domain" description="Enoyl reductase (ER)" evidence="1">
    <location>
        <begin position="15"/>
        <end position="345"/>
    </location>
</feature>
<gene>
    <name evidence="2" type="ORF">OBBRIDRAFT_794984</name>
</gene>
<dbReference type="CDD" id="cd08249">
    <property type="entry name" value="enoyl_reductase_like"/>
    <property type="match status" value="1"/>
</dbReference>
<dbReference type="AlphaFoldDB" id="A0A8E2DKA1"/>
<dbReference type="Pfam" id="PF08240">
    <property type="entry name" value="ADH_N"/>
    <property type="match status" value="1"/>
</dbReference>
<dbReference type="PANTHER" id="PTHR45348:SF2">
    <property type="entry name" value="ZINC-TYPE ALCOHOL DEHYDROGENASE-LIKE PROTEIN C2E1P3.01"/>
    <property type="match status" value="1"/>
</dbReference>
<accession>A0A8E2DKA1</accession>
<dbReference type="InterPro" id="IPR011032">
    <property type="entry name" value="GroES-like_sf"/>
</dbReference>
<protein>
    <submittedName>
        <fullName evidence="2">GroES-like protein</fullName>
    </submittedName>
</protein>
<dbReference type="Gene3D" id="3.40.50.720">
    <property type="entry name" value="NAD(P)-binding Rossmann-like Domain"/>
    <property type="match status" value="1"/>
</dbReference>
<sequence>MPTRQKALLLKSKYGSFAVEEIGVPQPGPDQLLVKVEAAALNPVDWKIQAWGFFCESFPAIIGFDGAGTVEEIGSEVTGFAKGDKVMFQGGINDAAGTFQQYALTTATLTSKIPSGITIDEAASIPAGLATAALGLFDPYVFERSVRLYPPWEDGGRGRYAGKPMVVFGGASCVGQFTIQLAHLAGFRPIITTASLRNTDFLVGLGATHVLDRNLPADVLQAEVRKITSTPFDVVFDAISLPETQNVAYDLTAPGGHLVLMWPDIVDQRRKSAQPFKNTLHVFGAMAAPQNQKMGASLCSKLSKLLEEGAIKPMRVEVLPGGLGGVPEGLERLKHDKVSALKLVVHPQETA</sequence>
<name>A0A8E2DKA1_9APHY</name>
<evidence type="ECO:0000259" key="1">
    <source>
        <dbReference type="SMART" id="SM00829"/>
    </source>
</evidence>
<dbReference type="PANTHER" id="PTHR45348">
    <property type="entry name" value="HYPOTHETICAL OXIDOREDUCTASE (EUROFUNG)"/>
    <property type="match status" value="1"/>
</dbReference>
<dbReference type="Gene3D" id="3.90.180.10">
    <property type="entry name" value="Medium-chain alcohol dehydrogenases, catalytic domain"/>
    <property type="match status" value="1"/>
</dbReference>
<dbReference type="InterPro" id="IPR036291">
    <property type="entry name" value="NAD(P)-bd_dom_sf"/>
</dbReference>
<reference evidence="2 3" key="1">
    <citation type="submission" date="2016-07" db="EMBL/GenBank/DDBJ databases">
        <title>Draft genome of the white-rot fungus Obba rivulosa 3A-2.</title>
        <authorList>
            <consortium name="DOE Joint Genome Institute"/>
            <person name="Miettinen O."/>
            <person name="Riley R."/>
            <person name="Acob R."/>
            <person name="Barry K."/>
            <person name="Cullen D."/>
            <person name="De Vries R."/>
            <person name="Hainaut M."/>
            <person name="Hatakka A."/>
            <person name="Henrissat B."/>
            <person name="Hilden K."/>
            <person name="Kuo R."/>
            <person name="Labutti K."/>
            <person name="Lipzen A."/>
            <person name="Makela M.R."/>
            <person name="Sandor L."/>
            <person name="Spatafora J.W."/>
            <person name="Grigoriev I.V."/>
            <person name="Hibbett D.S."/>
        </authorList>
    </citation>
    <scope>NUCLEOTIDE SEQUENCE [LARGE SCALE GENOMIC DNA]</scope>
    <source>
        <strain evidence="2 3">3A-2</strain>
    </source>
</reference>
<dbReference type="SMART" id="SM00829">
    <property type="entry name" value="PKS_ER"/>
    <property type="match status" value="1"/>
</dbReference>
<dbReference type="EMBL" id="KV722446">
    <property type="protein sequence ID" value="OCH88659.1"/>
    <property type="molecule type" value="Genomic_DNA"/>
</dbReference>
<dbReference type="InterPro" id="IPR013154">
    <property type="entry name" value="ADH-like_N"/>
</dbReference>
<organism evidence="2 3">
    <name type="scientific">Obba rivulosa</name>
    <dbReference type="NCBI Taxonomy" id="1052685"/>
    <lineage>
        <taxon>Eukaryota</taxon>
        <taxon>Fungi</taxon>
        <taxon>Dikarya</taxon>
        <taxon>Basidiomycota</taxon>
        <taxon>Agaricomycotina</taxon>
        <taxon>Agaricomycetes</taxon>
        <taxon>Polyporales</taxon>
        <taxon>Gelatoporiaceae</taxon>
        <taxon>Obba</taxon>
    </lineage>
</organism>
<dbReference type="SUPFAM" id="SSF50129">
    <property type="entry name" value="GroES-like"/>
    <property type="match status" value="1"/>
</dbReference>
<dbReference type="InterPro" id="IPR013149">
    <property type="entry name" value="ADH-like_C"/>
</dbReference>
<dbReference type="Pfam" id="PF00107">
    <property type="entry name" value="ADH_zinc_N"/>
    <property type="match status" value="1"/>
</dbReference>
<dbReference type="Proteomes" id="UP000250043">
    <property type="component" value="Unassembled WGS sequence"/>
</dbReference>